<gene>
    <name evidence="2" type="ORF">EDB81DRAFT_891201</name>
</gene>
<feature type="region of interest" description="Disordered" evidence="1">
    <location>
        <begin position="1"/>
        <end position="35"/>
    </location>
</feature>
<dbReference type="InterPro" id="IPR036875">
    <property type="entry name" value="Znf_CCHC_sf"/>
</dbReference>
<organism evidence="2 3">
    <name type="scientific">Dactylonectria macrodidyma</name>
    <dbReference type="NCBI Taxonomy" id="307937"/>
    <lineage>
        <taxon>Eukaryota</taxon>
        <taxon>Fungi</taxon>
        <taxon>Dikarya</taxon>
        <taxon>Ascomycota</taxon>
        <taxon>Pezizomycotina</taxon>
        <taxon>Sordariomycetes</taxon>
        <taxon>Hypocreomycetidae</taxon>
        <taxon>Hypocreales</taxon>
        <taxon>Nectriaceae</taxon>
        <taxon>Dactylonectria</taxon>
    </lineage>
</organism>
<feature type="compositionally biased region" description="Basic residues" evidence="1">
    <location>
        <begin position="18"/>
        <end position="28"/>
    </location>
</feature>
<reference evidence="2" key="1">
    <citation type="journal article" date="2021" name="Nat. Commun.">
        <title>Genetic determinants of endophytism in the Arabidopsis root mycobiome.</title>
        <authorList>
            <person name="Mesny F."/>
            <person name="Miyauchi S."/>
            <person name="Thiergart T."/>
            <person name="Pickel B."/>
            <person name="Atanasova L."/>
            <person name="Karlsson M."/>
            <person name="Huettel B."/>
            <person name="Barry K.W."/>
            <person name="Haridas S."/>
            <person name="Chen C."/>
            <person name="Bauer D."/>
            <person name="Andreopoulos W."/>
            <person name="Pangilinan J."/>
            <person name="LaButti K."/>
            <person name="Riley R."/>
            <person name="Lipzen A."/>
            <person name="Clum A."/>
            <person name="Drula E."/>
            <person name="Henrissat B."/>
            <person name="Kohler A."/>
            <person name="Grigoriev I.V."/>
            <person name="Martin F.M."/>
            <person name="Hacquard S."/>
        </authorList>
    </citation>
    <scope>NUCLEOTIDE SEQUENCE</scope>
    <source>
        <strain evidence="2">MPI-CAGE-AT-0147</strain>
    </source>
</reference>
<name>A0A9P9DLT9_9HYPO</name>
<keyword evidence="3" id="KW-1185">Reference proteome</keyword>
<evidence type="ECO:0000256" key="1">
    <source>
        <dbReference type="SAM" id="MobiDB-lite"/>
    </source>
</evidence>
<evidence type="ECO:0008006" key="4">
    <source>
        <dbReference type="Google" id="ProtNLM"/>
    </source>
</evidence>
<dbReference type="Proteomes" id="UP000738349">
    <property type="component" value="Unassembled WGS sequence"/>
</dbReference>
<dbReference type="OrthoDB" id="5105088at2759"/>
<evidence type="ECO:0000313" key="3">
    <source>
        <dbReference type="Proteomes" id="UP000738349"/>
    </source>
</evidence>
<dbReference type="GO" id="GO:0008270">
    <property type="term" value="F:zinc ion binding"/>
    <property type="evidence" value="ECO:0007669"/>
    <property type="project" value="InterPro"/>
</dbReference>
<dbReference type="GO" id="GO:0003676">
    <property type="term" value="F:nucleic acid binding"/>
    <property type="evidence" value="ECO:0007669"/>
    <property type="project" value="InterPro"/>
</dbReference>
<dbReference type="SUPFAM" id="SSF57756">
    <property type="entry name" value="Retrovirus zinc finger-like domains"/>
    <property type="match status" value="1"/>
</dbReference>
<dbReference type="Gene3D" id="4.10.60.10">
    <property type="entry name" value="Zinc finger, CCHC-type"/>
    <property type="match status" value="1"/>
</dbReference>
<evidence type="ECO:0000313" key="2">
    <source>
        <dbReference type="EMBL" id="KAH7121633.1"/>
    </source>
</evidence>
<dbReference type="AlphaFoldDB" id="A0A9P9DLT9"/>
<comment type="caution">
    <text evidence="2">The sequence shown here is derived from an EMBL/GenBank/DDBJ whole genome shotgun (WGS) entry which is preliminary data.</text>
</comment>
<accession>A0A9P9DLT9</accession>
<proteinExistence type="predicted"/>
<sequence length="255" mass="29299">MPSTNRDDQTNAGDDPTRRRHRRPRRNRLPIPQRQVDYWRELAGPPATDTARHSTEDVPVLDGEQGVCGNCHRQGHKVIDCWRPRKDGLIHGCGVCNSSVHPTRKCSQFPTQIGDQVELLVNKRARLPPLATPDWYPILYEFMHGAVQVPPPDRLPWSEEYSKSQASDESTLDYLQHNLRENEAFIDRNVSDWAAAQNYFEGMPPVYKMALLAEEGLTELSHYRPSLSYGRDFTNLERETILVAKRVVMKDLQRS</sequence>
<protein>
    <recommendedName>
        <fullName evidence="4">CCHC-type domain-containing protein</fullName>
    </recommendedName>
</protein>
<dbReference type="EMBL" id="JAGMUV010000024">
    <property type="protein sequence ID" value="KAH7121633.1"/>
    <property type="molecule type" value="Genomic_DNA"/>
</dbReference>